<organism evidence="2 3">
    <name type="scientific">Hyphomicrobium sulfonivorans</name>
    <dbReference type="NCBI Taxonomy" id="121290"/>
    <lineage>
        <taxon>Bacteria</taxon>
        <taxon>Pseudomonadati</taxon>
        <taxon>Pseudomonadota</taxon>
        <taxon>Alphaproteobacteria</taxon>
        <taxon>Hyphomicrobiales</taxon>
        <taxon>Hyphomicrobiaceae</taxon>
        <taxon>Hyphomicrobium</taxon>
    </lineage>
</organism>
<dbReference type="OrthoDB" id="9770889at2"/>
<dbReference type="EMBL" id="LMTR01000045">
    <property type="protein sequence ID" value="KWT69464.1"/>
    <property type="molecule type" value="Genomic_DNA"/>
</dbReference>
<accession>A0A120CWJ2</accession>
<sequence>MSGNFIFRTATAITLTAALVLSASALSASAEPTDITVRVLSKDAKFIGTSMGGVRVTIRDADTGELLASGLTHGGTGDTKRLMHTDAGRRSRLANDSAAKFSATIDLDAPRRIEVEAYGPLAQAQSAQRASSTQWVIPGKHVSGGDGWTLELPGFAVDVLAPPAHQSITGPTTVNVRANVVMMCGCPITPGGLWDANGYEVEAIVLRNGKQIGRMPMKYAGEPSQFAGDVEVTEPGMYEVVVYAHDPANGNTGLDRTTFNVATK</sequence>
<feature type="signal peptide" evidence="1">
    <location>
        <begin position="1"/>
        <end position="30"/>
    </location>
</feature>
<comment type="caution">
    <text evidence="2">The sequence shown here is derived from an EMBL/GenBank/DDBJ whole genome shotgun (WGS) entry which is preliminary data.</text>
</comment>
<name>A0A120CWJ2_HYPSL</name>
<dbReference type="Proteomes" id="UP000059074">
    <property type="component" value="Unassembled WGS sequence"/>
</dbReference>
<keyword evidence="1" id="KW-0732">Signal</keyword>
<dbReference type="RefSeq" id="WP_068461358.1">
    <property type="nucleotide sequence ID" value="NZ_LMTR01000045.1"/>
</dbReference>
<keyword evidence="3" id="KW-1185">Reference proteome</keyword>
<gene>
    <name evidence="2" type="ORF">APY04_1547</name>
</gene>
<evidence type="ECO:0000313" key="3">
    <source>
        <dbReference type="Proteomes" id="UP000059074"/>
    </source>
</evidence>
<evidence type="ECO:0000256" key="1">
    <source>
        <dbReference type="SAM" id="SignalP"/>
    </source>
</evidence>
<evidence type="ECO:0000313" key="2">
    <source>
        <dbReference type="EMBL" id="KWT69464.1"/>
    </source>
</evidence>
<dbReference type="PATRIC" id="fig|121290.4.peg.2788"/>
<protein>
    <submittedName>
        <fullName evidence="2">Uncharacterized protein</fullName>
    </submittedName>
</protein>
<reference evidence="2 3" key="1">
    <citation type="submission" date="2015-10" db="EMBL/GenBank/DDBJ databases">
        <title>Transcriptomic analysis of a linuron degrading triple-species bacterial consortium.</title>
        <authorList>
            <person name="Albers P."/>
        </authorList>
    </citation>
    <scope>NUCLEOTIDE SEQUENCE [LARGE SCALE GENOMIC DNA]</scope>
    <source>
        <strain evidence="2 3">WDL6</strain>
    </source>
</reference>
<dbReference type="AlphaFoldDB" id="A0A120CWJ2"/>
<feature type="chain" id="PRO_5007163983" evidence="1">
    <location>
        <begin position="31"/>
        <end position="264"/>
    </location>
</feature>
<proteinExistence type="predicted"/>